<organism evidence="3 4">
    <name type="scientific">Cotesia glomerata</name>
    <name type="common">Lepidopteran parasitic wasp</name>
    <name type="synonym">Apanteles glomeratus</name>
    <dbReference type="NCBI Taxonomy" id="32391"/>
    <lineage>
        <taxon>Eukaryota</taxon>
        <taxon>Metazoa</taxon>
        <taxon>Ecdysozoa</taxon>
        <taxon>Arthropoda</taxon>
        <taxon>Hexapoda</taxon>
        <taxon>Insecta</taxon>
        <taxon>Pterygota</taxon>
        <taxon>Neoptera</taxon>
        <taxon>Endopterygota</taxon>
        <taxon>Hymenoptera</taxon>
        <taxon>Apocrita</taxon>
        <taxon>Ichneumonoidea</taxon>
        <taxon>Braconidae</taxon>
        <taxon>Microgastrinae</taxon>
        <taxon>Cotesia</taxon>
    </lineage>
</organism>
<evidence type="ECO:0000256" key="1">
    <source>
        <dbReference type="SAM" id="MobiDB-lite"/>
    </source>
</evidence>
<gene>
    <name evidence="3" type="ORF">KQX54_004932</name>
</gene>
<evidence type="ECO:0000313" key="4">
    <source>
        <dbReference type="Proteomes" id="UP000826195"/>
    </source>
</evidence>
<feature type="transmembrane region" description="Helical" evidence="2">
    <location>
        <begin position="20"/>
        <end position="41"/>
    </location>
</feature>
<dbReference type="EMBL" id="JAHXZJ010002609">
    <property type="protein sequence ID" value="KAH0539460.1"/>
    <property type="molecule type" value="Genomic_DNA"/>
</dbReference>
<keyword evidence="2" id="KW-0472">Membrane</keyword>
<keyword evidence="4" id="KW-1185">Reference proteome</keyword>
<feature type="region of interest" description="Disordered" evidence="1">
    <location>
        <begin position="216"/>
        <end position="256"/>
    </location>
</feature>
<feature type="compositionally biased region" description="Basic and acidic residues" evidence="1">
    <location>
        <begin position="237"/>
        <end position="251"/>
    </location>
</feature>
<dbReference type="Proteomes" id="UP000826195">
    <property type="component" value="Unassembled WGS sequence"/>
</dbReference>
<proteinExistence type="predicted"/>
<sequence>MCNNTERPRHHVKLTPMLSVMIGVVAALVIVAVIVMIVLRIQNGNPDDQGKPHLEDLDKNTKVIPIQRELRFREGCNLLVDEKHTTGTFGKSLEASAGELSETDDKNPDIIPQQVATAAEEPSDYVRKRRLQAVSTIDTSPSRSLLEQPPLQQQALAGHGNYVGYCTIRSGMPLRELSALTSSKHKSKLVSADDEQPSVRNRNVYPASTALAKSRDFASPVNDDDYESASVVHRSRGPKDLPECNDPHEGPRSAGIACDGSSAEVRANFLSLLEGLLRHANGPGLGHQEGELRVTYYP</sequence>
<protein>
    <submittedName>
        <fullName evidence="3">Uncharacterized protein</fullName>
    </submittedName>
</protein>
<keyword evidence="2" id="KW-0812">Transmembrane</keyword>
<reference evidence="3 4" key="1">
    <citation type="journal article" date="2021" name="J. Hered.">
        <title>A chromosome-level genome assembly of the parasitoid wasp, Cotesia glomerata (Hymenoptera: Braconidae).</title>
        <authorList>
            <person name="Pinto B.J."/>
            <person name="Weis J.J."/>
            <person name="Gamble T."/>
            <person name="Ode P.J."/>
            <person name="Paul R."/>
            <person name="Zaspel J.M."/>
        </authorList>
    </citation>
    <scope>NUCLEOTIDE SEQUENCE [LARGE SCALE GENOMIC DNA]</scope>
    <source>
        <strain evidence="3">CgM1</strain>
    </source>
</reference>
<evidence type="ECO:0000256" key="2">
    <source>
        <dbReference type="SAM" id="Phobius"/>
    </source>
</evidence>
<name>A0AAV7HHS7_COTGL</name>
<dbReference type="AlphaFoldDB" id="A0AAV7HHS7"/>
<comment type="caution">
    <text evidence="3">The sequence shown here is derived from an EMBL/GenBank/DDBJ whole genome shotgun (WGS) entry which is preliminary data.</text>
</comment>
<evidence type="ECO:0000313" key="3">
    <source>
        <dbReference type="EMBL" id="KAH0539460.1"/>
    </source>
</evidence>
<keyword evidence="2" id="KW-1133">Transmembrane helix</keyword>
<accession>A0AAV7HHS7</accession>